<evidence type="ECO:0000313" key="7">
    <source>
        <dbReference type="Proteomes" id="UP000240739"/>
    </source>
</evidence>
<feature type="domain" description="HTH luxR-type" evidence="5">
    <location>
        <begin position="339"/>
        <end position="404"/>
    </location>
</feature>
<dbReference type="Pfam" id="PF00196">
    <property type="entry name" value="GerE"/>
    <property type="match status" value="1"/>
</dbReference>
<dbReference type="Gene3D" id="3.30.450.40">
    <property type="match status" value="1"/>
</dbReference>
<feature type="region of interest" description="Disordered" evidence="4">
    <location>
        <begin position="1"/>
        <end position="27"/>
    </location>
</feature>
<dbReference type="SUPFAM" id="SSF55781">
    <property type="entry name" value="GAF domain-like"/>
    <property type="match status" value="1"/>
</dbReference>
<dbReference type="InterPro" id="IPR016032">
    <property type="entry name" value="Sig_transdc_resp-reg_C-effctor"/>
</dbReference>
<dbReference type="PANTHER" id="PTHR44688:SF16">
    <property type="entry name" value="DNA-BINDING TRANSCRIPTIONAL ACTIVATOR DEVR_DOSR"/>
    <property type="match status" value="1"/>
</dbReference>
<protein>
    <submittedName>
        <fullName evidence="6">LuxR family transcriptional regulator</fullName>
    </submittedName>
</protein>
<keyword evidence="3" id="KW-0804">Transcription</keyword>
<gene>
    <name evidence="6" type="ORF">C7Y72_07720</name>
</gene>
<sequence>MDESTTRIPADAALERPAPAAAWPPRVPRSAHDARIGVRVVDALDAAARLLEWDLWEGDDGEHEDTVALVEVARSVVAERIRAGADLERAHLVALCDLLVTLEDLRRELRDNEVDERLRALTGVQAGLGRLRGIASVSTILDLAPQEVCRSCGFDRAILFRVQNSQLIAEAVHWENDPDGAATLLQVARENPADLTHMLLETEMIRRRIPMLVADAKGDPRVHRTIADAADTHSYVAAPIMPEGRVIGFLHADRYLQQRDVDEFDREMLWAFAEGFGYAFERTVLTERMRAQRDQVRSMVQSTEQLMNELCDTEIAVSHVEGEDSAGVGRAAAMLASGPSRLDQLLTRREVEVIKLMAAGETNAGIASRLVISEGTVKSHAKHILRKLRAANRAEAVSRYLRISALGDQQ</sequence>
<dbReference type="Gene3D" id="1.10.10.10">
    <property type="entry name" value="Winged helix-like DNA-binding domain superfamily/Winged helix DNA-binding domain"/>
    <property type="match status" value="1"/>
</dbReference>
<dbReference type="SMART" id="SM00421">
    <property type="entry name" value="HTH_LUXR"/>
    <property type="match status" value="1"/>
</dbReference>
<dbReference type="InterPro" id="IPR003018">
    <property type="entry name" value="GAF"/>
</dbReference>
<dbReference type="GO" id="GO:0003677">
    <property type="term" value="F:DNA binding"/>
    <property type="evidence" value="ECO:0007669"/>
    <property type="project" value="UniProtKB-KW"/>
</dbReference>
<keyword evidence="2" id="KW-0238">DNA-binding</keyword>
<evidence type="ECO:0000259" key="5">
    <source>
        <dbReference type="PROSITE" id="PS50043"/>
    </source>
</evidence>
<reference evidence="6 7" key="1">
    <citation type="submission" date="2018-03" db="EMBL/GenBank/DDBJ databases">
        <title>Aquarubrobacter algicola gen. nov., sp. nov., a novel actinobacterium isolated from shallow eutrophic lake during the end of cyanobacterial harmful algal blooms.</title>
        <authorList>
            <person name="Chun S.J."/>
        </authorList>
    </citation>
    <scope>NUCLEOTIDE SEQUENCE [LARGE SCALE GENOMIC DNA]</scope>
    <source>
        <strain evidence="6 7">Seoho-28</strain>
    </source>
</reference>
<dbReference type="SUPFAM" id="SSF46894">
    <property type="entry name" value="C-terminal effector domain of the bipartite response regulators"/>
    <property type="match status" value="1"/>
</dbReference>
<feature type="compositionally biased region" description="Low complexity" evidence="4">
    <location>
        <begin position="9"/>
        <end position="24"/>
    </location>
</feature>
<dbReference type="PROSITE" id="PS00622">
    <property type="entry name" value="HTH_LUXR_1"/>
    <property type="match status" value="1"/>
</dbReference>
<dbReference type="InterPro" id="IPR000792">
    <property type="entry name" value="Tscrpt_reg_LuxR_C"/>
</dbReference>
<dbReference type="AlphaFoldDB" id="A0A2T4UJX0"/>
<name>A0A2T4UJX0_9ACTN</name>
<accession>A0A2T4UJX0</accession>
<evidence type="ECO:0000256" key="1">
    <source>
        <dbReference type="ARBA" id="ARBA00023015"/>
    </source>
</evidence>
<dbReference type="SMART" id="SM00065">
    <property type="entry name" value="GAF"/>
    <property type="match status" value="1"/>
</dbReference>
<evidence type="ECO:0000313" key="6">
    <source>
        <dbReference type="EMBL" id="PTL59542.1"/>
    </source>
</evidence>
<dbReference type="Pfam" id="PF01590">
    <property type="entry name" value="GAF"/>
    <property type="match status" value="1"/>
</dbReference>
<comment type="caution">
    <text evidence="6">The sequence shown here is derived from an EMBL/GenBank/DDBJ whole genome shotgun (WGS) entry which is preliminary data.</text>
</comment>
<dbReference type="PANTHER" id="PTHR44688">
    <property type="entry name" value="DNA-BINDING TRANSCRIPTIONAL ACTIVATOR DEVR_DOSR"/>
    <property type="match status" value="1"/>
</dbReference>
<evidence type="ECO:0000256" key="3">
    <source>
        <dbReference type="ARBA" id="ARBA00023163"/>
    </source>
</evidence>
<dbReference type="InterPro" id="IPR029016">
    <property type="entry name" value="GAF-like_dom_sf"/>
</dbReference>
<dbReference type="GO" id="GO:0006355">
    <property type="term" value="P:regulation of DNA-templated transcription"/>
    <property type="evidence" value="ECO:0007669"/>
    <property type="project" value="InterPro"/>
</dbReference>
<dbReference type="InterPro" id="IPR036388">
    <property type="entry name" value="WH-like_DNA-bd_sf"/>
</dbReference>
<evidence type="ECO:0000256" key="4">
    <source>
        <dbReference type="SAM" id="MobiDB-lite"/>
    </source>
</evidence>
<dbReference type="PRINTS" id="PR00038">
    <property type="entry name" value="HTHLUXR"/>
</dbReference>
<keyword evidence="1" id="KW-0805">Transcription regulation</keyword>
<organism evidence="6 7">
    <name type="scientific">Paraconexibacter algicola</name>
    <dbReference type="NCBI Taxonomy" id="2133960"/>
    <lineage>
        <taxon>Bacteria</taxon>
        <taxon>Bacillati</taxon>
        <taxon>Actinomycetota</taxon>
        <taxon>Thermoleophilia</taxon>
        <taxon>Solirubrobacterales</taxon>
        <taxon>Paraconexibacteraceae</taxon>
        <taxon>Paraconexibacter</taxon>
    </lineage>
</organism>
<dbReference type="PROSITE" id="PS50043">
    <property type="entry name" value="HTH_LUXR_2"/>
    <property type="match status" value="1"/>
</dbReference>
<evidence type="ECO:0000256" key="2">
    <source>
        <dbReference type="ARBA" id="ARBA00023125"/>
    </source>
</evidence>
<keyword evidence="7" id="KW-1185">Reference proteome</keyword>
<dbReference type="CDD" id="cd06170">
    <property type="entry name" value="LuxR_C_like"/>
    <property type="match status" value="1"/>
</dbReference>
<dbReference type="EMBL" id="PYYB01000001">
    <property type="protein sequence ID" value="PTL59542.1"/>
    <property type="molecule type" value="Genomic_DNA"/>
</dbReference>
<proteinExistence type="predicted"/>
<dbReference type="Proteomes" id="UP000240739">
    <property type="component" value="Unassembled WGS sequence"/>
</dbReference>